<protein>
    <submittedName>
        <fullName evidence="1">Uncharacterized protein</fullName>
    </submittedName>
</protein>
<proteinExistence type="predicted"/>
<organism evidence="1 2">
    <name type="scientific">Eumeta variegata</name>
    <name type="common">Bagworm moth</name>
    <name type="synonym">Eumeta japonica</name>
    <dbReference type="NCBI Taxonomy" id="151549"/>
    <lineage>
        <taxon>Eukaryota</taxon>
        <taxon>Metazoa</taxon>
        <taxon>Ecdysozoa</taxon>
        <taxon>Arthropoda</taxon>
        <taxon>Hexapoda</taxon>
        <taxon>Insecta</taxon>
        <taxon>Pterygota</taxon>
        <taxon>Neoptera</taxon>
        <taxon>Endopterygota</taxon>
        <taxon>Lepidoptera</taxon>
        <taxon>Glossata</taxon>
        <taxon>Ditrysia</taxon>
        <taxon>Tineoidea</taxon>
        <taxon>Psychidae</taxon>
        <taxon>Oiketicinae</taxon>
        <taxon>Eumeta</taxon>
    </lineage>
</organism>
<accession>A0A4C1VWT2</accession>
<dbReference type="Proteomes" id="UP000299102">
    <property type="component" value="Unassembled WGS sequence"/>
</dbReference>
<comment type="caution">
    <text evidence="1">The sequence shown here is derived from an EMBL/GenBank/DDBJ whole genome shotgun (WGS) entry which is preliminary data.</text>
</comment>
<keyword evidence="2" id="KW-1185">Reference proteome</keyword>
<evidence type="ECO:0000313" key="2">
    <source>
        <dbReference type="Proteomes" id="UP000299102"/>
    </source>
</evidence>
<dbReference type="AlphaFoldDB" id="A0A4C1VWT2"/>
<sequence length="110" mass="12552">MITTAHRQCSLRGVTSTGNGILVEGIGSMEESEAKATRTLTRWTKHNSGSTVSCPYPMRVWNCTCRADPFQCCRQVGHAMALQQYFFSSQFNDHKLDHDWNDSTIFYHLF</sequence>
<gene>
    <name evidence="1" type="ORF">EVAR_39311_1</name>
</gene>
<name>A0A4C1VWT2_EUMVA</name>
<reference evidence="1 2" key="1">
    <citation type="journal article" date="2019" name="Commun. Biol.">
        <title>The bagworm genome reveals a unique fibroin gene that provides high tensile strength.</title>
        <authorList>
            <person name="Kono N."/>
            <person name="Nakamura H."/>
            <person name="Ohtoshi R."/>
            <person name="Tomita M."/>
            <person name="Numata K."/>
            <person name="Arakawa K."/>
        </authorList>
    </citation>
    <scope>NUCLEOTIDE SEQUENCE [LARGE SCALE GENOMIC DNA]</scope>
</reference>
<evidence type="ECO:0000313" key="1">
    <source>
        <dbReference type="EMBL" id="GBP43253.1"/>
    </source>
</evidence>
<dbReference type="EMBL" id="BGZK01000432">
    <property type="protein sequence ID" value="GBP43253.1"/>
    <property type="molecule type" value="Genomic_DNA"/>
</dbReference>